<dbReference type="Gene3D" id="3.60.40.10">
    <property type="entry name" value="PPM-type phosphatase domain"/>
    <property type="match status" value="1"/>
</dbReference>
<dbReference type="SMART" id="SM00331">
    <property type="entry name" value="PP2C_SIG"/>
    <property type="match status" value="1"/>
</dbReference>
<evidence type="ECO:0000313" key="4">
    <source>
        <dbReference type="Proteomes" id="UP000007881"/>
    </source>
</evidence>
<dbReference type="KEGG" id="phm:PSMK_18360"/>
<feature type="domain" description="PPM-type phosphatase" evidence="2">
    <location>
        <begin position="179"/>
        <end position="411"/>
    </location>
</feature>
<gene>
    <name evidence="3" type="ordered locus">PSMK_18360</name>
</gene>
<keyword evidence="4" id="KW-1185">Reference proteome</keyword>
<dbReference type="PANTHER" id="PTHR43156:SF2">
    <property type="entry name" value="STAGE II SPORULATION PROTEIN E"/>
    <property type="match status" value="1"/>
</dbReference>
<accession>I0IFF7</accession>
<dbReference type="InterPro" id="IPR001932">
    <property type="entry name" value="PPM-type_phosphatase-like_dom"/>
</dbReference>
<dbReference type="HOGENOM" id="CLU_645368_0_0_0"/>
<evidence type="ECO:0000256" key="1">
    <source>
        <dbReference type="ARBA" id="ARBA00022801"/>
    </source>
</evidence>
<dbReference type="SUPFAM" id="SSF81606">
    <property type="entry name" value="PP2C-like"/>
    <property type="match status" value="1"/>
</dbReference>
<organism evidence="3 4">
    <name type="scientific">Phycisphaera mikurensis (strain NBRC 102666 / KCTC 22515 / FYK2301M01)</name>
    <dbReference type="NCBI Taxonomy" id="1142394"/>
    <lineage>
        <taxon>Bacteria</taxon>
        <taxon>Pseudomonadati</taxon>
        <taxon>Planctomycetota</taxon>
        <taxon>Phycisphaerae</taxon>
        <taxon>Phycisphaerales</taxon>
        <taxon>Phycisphaeraceae</taxon>
        <taxon>Phycisphaera</taxon>
    </lineage>
</organism>
<dbReference type="InterPro" id="IPR052016">
    <property type="entry name" value="Bact_Sigma-Reg"/>
</dbReference>
<dbReference type="EMBL" id="AP012338">
    <property type="protein sequence ID" value="BAM03995.1"/>
    <property type="molecule type" value="Genomic_DNA"/>
</dbReference>
<dbReference type="eggNOG" id="COG2208">
    <property type="taxonomic scope" value="Bacteria"/>
</dbReference>
<dbReference type="Pfam" id="PF07228">
    <property type="entry name" value="SpoIIE"/>
    <property type="match status" value="1"/>
</dbReference>
<dbReference type="AlphaFoldDB" id="I0IFF7"/>
<proteinExistence type="predicted"/>
<dbReference type="PANTHER" id="PTHR43156">
    <property type="entry name" value="STAGE II SPORULATION PROTEIN E-RELATED"/>
    <property type="match status" value="1"/>
</dbReference>
<dbReference type="OrthoDB" id="9800897at2"/>
<dbReference type="Proteomes" id="UP000007881">
    <property type="component" value="Chromosome"/>
</dbReference>
<sequence>MHPPQLLILESDDAAPGAYGRIGLRHALRRAGLPPSACRVQRLGDFLSREATPASAAGFAAWLITGPATPAASVDEAVERLAALHAPVALTRQLRSGERAAAPGEAVIELDPRTPLEATAAVLAALAQQARPQAALAAERHLLKRQHDGLSKEMSRLNEELRMAMKIQRGFLPDDVPGFGPLSVGVMWRPAGYVGGDLYDVVRLDEHHVGVFVVDAVGHGIPAALMSIYIRQILKQRELTPGRGGGYRLIEPGETLRRLNEHLLDLGHGATALATAVVGVLDTRSGELRVARAGHPLPLLLRRGEPAEVIGPEGPMLGVFACEHFDQQTLRLRDGDRLLLYSDGFELAFPNPERPGDAPGRLRASERYVEEFGTFADAPADEAMQRFRDRLEAETGSLHPPDDLTLVCLAVDGAWGDEAALRAAA</sequence>
<dbReference type="InterPro" id="IPR036457">
    <property type="entry name" value="PPM-type-like_dom_sf"/>
</dbReference>
<evidence type="ECO:0000313" key="3">
    <source>
        <dbReference type="EMBL" id="BAM03995.1"/>
    </source>
</evidence>
<keyword evidence="1" id="KW-0378">Hydrolase</keyword>
<dbReference type="RefSeq" id="WP_014437213.1">
    <property type="nucleotide sequence ID" value="NC_017080.1"/>
</dbReference>
<dbReference type="GO" id="GO:0016791">
    <property type="term" value="F:phosphatase activity"/>
    <property type="evidence" value="ECO:0007669"/>
    <property type="project" value="TreeGrafter"/>
</dbReference>
<protein>
    <submittedName>
        <fullName evidence="3">Putative phosphatase</fullName>
    </submittedName>
</protein>
<name>I0IFF7_PHYMF</name>
<reference evidence="3 4" key="1">
    <citation type="submission" date="2012-02" db="EMBL/GenBank/DDBJ databases">
        <title>Complete genome sequence of Phycisphaera mikurensis NBRC 102666.</title>
        <authorList>
            <person name="Ankai A."/>
            <person name="Hosoyama A."/>
            <person name="Terui Y."/>
            <person name="Sekine M."/>
            <person name="Fukai R."/>
            <person name="Kato Y."/>
            <person name="Nakamura S."/>
            <person name="Yamada-Narita S."/>
            <person name="Kawakoshi A."/>
            <person name="Fukunaga Y."/>
            <person name="Yamazaki S."/>
            <person name="Fujita N."/>
        </authorList>
    </citation>
    <scope>NUCLEOTIDE SEQUENCE [LARGE SCALE GENOMIC DNA]</scope>
    <source>
        <strain evidence="4">NBRC 102666 / KCTC 22515 / FYK2301M01</strain>
    </source>
</reference>
<evidence type="ECO:0000259" key="2">
    <source>
        <dbReference type="SMART" id="SM00331"/>
    </source>
</evidence>
<dbReference type="STRING" id="1142394.PSMK_18360"/>